<organism evidence="3">
    <name type="scientific">mine drainage metagenome</name>
    <dbReference type="NCBI Taxonomy" id="410659"/>
    <lineage>
        <taxon>unclassified sequences</taxon>
        <taxon>metagenomes</taxon>
        <taxon>ecological metagenomes</taxon>
    </lineage>
</organism>
<dbReference type="InterPro" id="IPR039261">
    <property type="entry name" value="FNR_nucleotide-bd"/>
</dbReference>
<proteinExistence type="predicted"/>
<dbReference type="Pfam" id="PF00111">
    <property type="entry name" value="Fer2"/>
    <property type="match status" value="1"/>
</dbReference>
<dbReference type="Gene3D" id="2.40.30.10">
    <property type="entry name" value="Translation factors"/>
    <property type="match status" value="1"/>
</dbReference>
<dbReference type="PROSITE" id="PS51085">
    <property type="entry name" value="2FE2S_FER_2"/>
    <property type="match status" value="1"/>
</dbReference>
<dbReference type="GO" id="GO:0016491">
    <property type="term" value="F:oxidoreductase activity"/>
    <property type="evidence" value="ECO:0007669"/>
    <property type="project" value="InterPro"/>
</dbReference>
<dbReference type="PANTHER" id="PTHR47354">
    <property type="entry name" value="NADH OXIDOREDUCTASE HCR"/>
    <property type="match status" value="1"/>
</dbReference>
<protein>
    <submittedName>
        <fullName evidence="3">CDP-6-deoxy-delta-3,4-glucoseen reductase</fullName>
    </submittedName>
</protein>
<dbReference type="GO" id="GO:0051537">
    <property type="term" value="F:2 iron, 2 sulfur cluster binding"/>
    <property type="evidence" value="ECO:0007669"/>
    <property type="project" value="InterPro"/>
</dbReference>
<feature type="domain" description="2Fe-2S ferredoxin-type" evidence="1">
    <location>
        <begin position="6"/>
        <end position="94"/>
    </location>
</feature>
<dbReference type="CDD" id="cd00207">
    <property type="entry name" value="fer2"/>
    <property type="match status" value="1"/>
</dbReference>
<feature type="domain" description="FAD-binding FR-type" evidence="2">
    <location>
        <begin position="97"/>
        <end position="194"/>
    </location>
</feature>
<reference evidence="3" key="1">
    <citation type="submission" date="2013-08" db="EMBL/GenBank/DDBJ databases">
        <authorList>
            <person name="Mendez C."/>
            <person name="Richter M."/>
            <person name="Ferrer M."/>
            <person name="Sanchez J."/>
        </authorList>
    </citation>
    <scope>NUCLEOTIDE SEQUENCE</scope>
</reference>
<dbReference type="SUPFAM" id="SSF54292">
    <property type="entry name" value="2Fe-2S ferredoxin-like"/>
    <property type="match status" value="1"/>
</dbReference>
<comment type="caution">
    <text evidence="3">The sequence shown here is derived from an EMBL/GenBank/DDBJ whole genome shotgun (WGS) entry which is preliminary data.</text>
</comment>
<evidence type="ECO:0000313" key="3">
    <source>
        <dbReference type="EMBL" id="EQD56079.1"/>
    </source>
</evidence>
<dbReference type="Pfam" id="PF00970">
    <property type="entry name" value="FAD_binding_6"/>
    <property type="match status" value="1"/>
</dbReference>
<dbReference type="Gene3D" id="3.10.20.30">
    <property type="match status" value="1"/>
</dbReference>
<accession>T1BSC3</accession>
<dbReference type="SUPFAM" id="SSF63380">
    <property type="entry name" value="Riboflavin synthase domain-like"/>
    <property type="match status" value="1"/>
</dbReference>
<dbReference type="InterPro" id="IPR050415">
    <property type="entry name" value="MRET"/>
</dbReference>
<gene>
    <name evidence="3" type="ORF">B1B_09078</name>
</gene>
<dbReference type="InterPro" id="IPR006058">
    <property type="entry name" value="2Fe2S_fd_BS"/>
</dbReference>
<dbReference type="InterPro" id="IPR008333">
    <property type="entry name" value="Cbr1-like_FAD-bd_dom"/>
</dbReference>
<evidence type="ECO:0000259" key="2">
    <source>
        <dbReference type="PROSITE" id="PS51384"/>
    </source>
</evidence>
<sequence>MPDHIFGITLQPSADHYPAEASQTILQALERGGLEFPAFCRHGHCGLCRARLLSGTLAPEDRTQPAHALIEEGEILICTSRPGADLELCLFWGPGRAPEIPARVTRIESLATGIHRLVLRLPVVQPFTFAPGQFVLLRLAGLVRAYALANPPHERDPELHIQSTRGQLLEQALAGLGPGSLVAIEGPFGPFYYRPKPDHPERHTLLVASGMGYAPMKSILRHLCETAGESHPGEIRLVWEARAEEDLYDHVWLRRLDAEWQRFQYHPVIEQPGRTRSIPVGTALDPLTPARVAGAICYLAGPGVRIAAVTQRLLSLGVPERLIYRESFGAETPSVRSDAEPR</sequence>
<dbReference type="PANTHER" id="PTHR47354:SF5">
    <property type="entry name" value="PROTEIN RFBI"/>
    <property type="match status" value="1"/>
</dbReference>
<dbReference type="InterPro" id="IPR001041">
    <property type="entry name" value="2Fe-2S_ferredoxin-type"/>
</dbReference>
<dbReference type="PROSITE" id="PS00197">
    <property type="entry name" value="2FE2S_FER_1"/>
    <property type="match status" value="1"/>
</dbReference>
<dbReference type="InterPro" id="IPR036010">
    <property type="entry name" value="2Fe-2S_ferredoxin-like_sf"/>
</dbReference>
<evidence type="ECO:0000259" key="1">
    <source>
        <dbReference type="PROSITE" id="PS51085"/>
    </source>
</evidence>
<reference evidence="3" key="2">
    <citation type="journal article" date="2014" name="ISME J.">
        <title>Microbial stratification in low pH oxic and suboxic macroscopic growths along an acid mine drainage.</title>
        <authorList>
            <person name="Mendez-Garcia C."/>
            <person name="Mesa V."/>
            <person name="Sprenger R.R."/>
            <person name="Richter M."/>
            <person name="Diez M.S."/>
            <person name="Solano J."/>
            <person name="Bargiela R."/>
            <person name="Golyshina O.V."/>
            <person name="Manteca A."/>
            <person name="Ramos J.L."/>
            <person name="Gallego J.R."/>
            <person name="Llorente I."/>
            <person name="Martins Dos Santos V.A."/>
            <person name="Jensen O.N."/>
            <person name="Pelaez A.I."/>
            <person name="Sanchez J."/>
            <person name="Ferrer M."/>
        </authorList>
    </citation>
    <scope>NUCLEOTIDE SEQUENCE</scope>
</reference>
<dbReference type="Pfam" id="PF00175">
    <property type="entry name" value="NAD_binding_1"/>
    <property type="match status" value="1"/>
</dbReference>
<name>T1BSC3_9ZZZZ</name>
<dbReference type="InterPro" id="IPR017938">
    <property type="entry name" value="Riboflavin_synthase-like_b-brl"/>
</dbReference>
<dbReference type="InterPro" id="IPR017927">
    <property type="entry name" value="FAD-bd_FR_type"/>
</dbReference>
<dbReference type="InterPro" id="IPR012675">
    <property type="entry name" value="Beta-grasp_dom_sf"/>
</dbReference>
<dbReference type="EMBL" id="AUZY01005958">
    <property type="protein sequence ID" value="EQD56079.1"/>
    <property type="molecule type" value="Genomic_DNA"/>
</dbReference>
<dbReference type="PRINTS" id="PR00410">
    <property type="entry name" value="PHEHYDRXLASE"/>
</dbReference>
<dbReference type="PROSITE" id="PS51384">
    <property type="entry name" value="FAD_FR"/>
    <property type="match status" value="1"/>
</dbReference>
<dbReference type="AlphaFoldDB" id="T1BSC3"/>
<dbReference type="SUPFAM" id="SSF52343">
    <property type="entry name" value="Ferredoxin reductase-like, C-terminal NADP-linked domain"/>
    <property type="match status" value="1"/>
</dbReference>
<dbReference type="InterPro" id="IPR001433">
    <property type="entry name" value="OxRdtase_FAD/NAD-bd"/>
</dbReference>
<dbReference type="Gene3D" id="3.40.50.80">
    <property type="entry name" value="Nucleotide-binding domain of ferredoxin-NADP reductase (FNR) module"/>
    <property type="match status" value="1"/>
</dbReference>